<dbReference type="GeneID" id="27361123"/>
<dbReference type="EMBL" id="KN847340">
    <property type="protein sequence ID" value="KIW39262.1"/>
    <property type="molecule type" value="Genomic_DNA"/>
</dbReference>
<gene>
    <name evidence="2" type="ORF">PV06_09049</name>
</gene>
<keyword evidence="3" id="KW-1185">Reference proteome</keyword>
<dbReference type="VEuPathDB" id="FungiDB:PV06_09049"/>
<accession>A0A0D2BP16</accession>
<reference evidence="2 3" key="1">
    <citation type="submission" date="2015-01" db="EMBL/GenBank/DDBJ databases">
        <title>The Genome Sequence of Exophiala oligosperma CBS72588.</title>
        <authorList>
            <consortium name="The Broad Institute Genomics Platform"/>
            <person name="Cuomo C."/>
            <person name="de Hoog S."/>
            <person name="Gorbushina A."/>
            <person name="Stielow B."/>
            <person name="Teixiera M."/>
            <person name="Abouelleil A."/>
            <person name="Chapman S.B."/>
            <person name="Priest M."/>
            <person name="Young S.K."/>
            <person name="Wortman J."/>
            <person name="Nusbaum C."/>
            <person name="Birren B."/>
        </authorList>
    </citation>
    <scope>NUCLEOTIDE SEQUENCE [LARGE SCALE GENOMIC DNA]</scope>
    <source>
        <strain evidence="2 3">CBS 72588</strain>
    </source>
</reference>
<dbReference type="HOGENOM" id="CLU_041458_0_1_1"/>
<evidence type="ECO:0000313" key="2">
    <source>
        <dbReference type="EMBL" id="KIW39262.1"/>
    </source>
</evidence>
<dbReference type="AlphaFoldDB" id="A0A0D2BP16"/>
<proteinExistence type="predicted"/>
<feature type="region of interest" description="Disordered" evidence="1">
    <location>
        <begin position="46"/>
        <end position="71"/>
    </location>
</feature>
<dbReference type="Proteomes" id="UP000053342">
    <property type="component" value="Unassembled WGS sequence"/>
</dbReference>
<name>A0A0D2BP16_9EURO</name>
<organism evidence="2 3">
    <name type="scientific">Exophiala oligosperma</name>
    <dbReference type="NCBI Taxonomy" id="215243"/>
    <lineage>
        <taxon>Eukaryota</taxon>
        <taxon>Fungi</taxon>
        <taxon>Dikarya</taxon>
        <taxon>Ascomycota</taxon>
        <taxon>Pezizomycotina</taxon>
        <taxon>Eurotiomycetes</taxon>
        <taxon>Chaetothyriomycetidae</taxon>
        <taxon>Chaetothyriales</taxon>
        <taxon>Herpotrichiellaceae</taxon>
        <taxon>Exophiala</taxon>
    </lineage>
</organism>
<dbReference type="RefSeq" id="XP_016259478.1">
    <property type="nucleotide sequence ID" value="XM_016410456.1"/>
</dbReference>
<protein>
    <submittedName>
        <fullName evidence="2">Uncharacterized protein</fullName>
    </submittedName>
</protein>
<evidence type="ECO:0000256" key="1">
    <source>
        <dbReference type="SAM" id="MobiDB-lite"/>
    </source>
</evidence>
<evidence type="ECO:0000313" key="3">
    <source>
        <dbReference type="Proteomes" id="UP000053342"/>
    </source>
</evidence>
<dbReference type="OrthoDB" id="3886346at2759"/>
<sequence>MDAHGSFVYLVENIPVWKTSAESIATRASRKHAEFAAEFARLVHQTKPQRKKTASVASIRTDEEEDTNEELSLPPQININPLEAGNRYLYAQANKKRKAGTSVRSNASGSQQFRNKNRVVIYYDGDIQSQLTSLVKDIGIGRNNLRKGRNSLTVERGFRLPPLRAAQETPSVDNLRSTTTIMSGKKAVEPLVLKVTDPNEAGFLQVDKELESIQTLCETAAHQILRDGDCTIELDKILSKIEAVWQQAADTAASLKMLKQEQQEFSSDLGSSDAESTPVTPISPMYGHRHKSLNMDQGPRGFNTTLCDMRSRGAFLGTPAIAADSNVGLMADSIEVDDASDQDSVKLDLTQFGLGRARRTRI</sequence>